<accession>C6DDI7</accession>
<proteinExistence type="predicted"/>
<dbReference type="STRING" id="561230.PC1_3378"/>
<gene>
    <name evidence="1" type="ordered locus">PC1_3378</name>
</gene>
<sequence length="78" mass="8356">MEFITLIAGGSRGIGRAGDNGLLRTKPLTSLGILSTWRAGNKAFLLPSQGSYTQMLRVIMGFAVIWRKNYAAVGLAAE</sequence>
<name>C6DDI7_PECCP</name>
<reference evidence="1 2" key="1">
    <citation type="submission" date="2009-07" db="EMBL/GenBank/DDBJ databases">
        <title>Complete sequence of Pectobacterium carotovorum subsp. carotovorum PC1.</title>
        <authorList>
            <consortium name="US DOE Joint Genome Institute"/>
            <person name="Lucas S."/>
            <person name="Copeland A."/>
            <person name="Lapidus A."/>
            <person name="Glavina del Rio T."/>
            <person name="Tice H."/>
            <person name="Bruce D."/>
            <person name="Goodwin L."/>
            <person name="Pitluck S."/>
            <person name="Munk A.C."/>
            <person name="Brettin T."/>
            <person name="Detter J.C."/>
            <person name="Han C."/>
            <person name="Tapia R."/>
            <person name="Larimer F."/>
            <person name="Land M."/>
            <person name="Hauser L."/>
            <person name="Kyrpides N."/>
            <person name="Mikhailova N."/>
            <person name="Balakrishnan V."/>
            <person name="Glasner J."/>
            <person name="Perna N.T."/>
        </authorList>
    </citation>
    <scope>NUCLEOTIDE SEQUENCE [LARGE SCALE GENOMIC DNA]</scope>
    <source>
        <strain evidence="1 2">PC1</strain>
    </source>
</reference>
<dbReference type="KEGG" id="pct:PC1_3378"/>
<dbReference type="RefSeq" id="WP_015841524.1">
    <property type="nucleotide sequence ID" value="NC_012917.1"/>
</dbReference>
<dbReference type="EMBL" id="CP001657">
    <property type="protein sequence ID" value="ACT14394.1"/>
    <property type="molecule type" value="Genomic_DNA"/>
</dbReference>
<protein>
    <submittedName>
        <fullName evidence="1">Uncharacterized protein</fullName>
    </submittedName>
</protein>
<organism evidence="1 2">
    <name type="scientific">Pectobacterium carotovorum subsp. carotovorum (strain PC1)</name>
    <dbReference type="NCBI Taxonomy" id="561230"/>
    <lineage>
        <taxon>Bacteria</taxon>
        <taxon>Pseudomonadati</taxon>
        <taxon>Pseudomonadota</taxon>
        <taxon>Gammaproteobacteria</taxon>
        <taxon>Enterobacterales</taxon>
        <taxon>Pectobacteriaceae</taxon>
        <taxon>Pectobacterium</taxon>
    </lineage>
</organism>
<dbReference type="HOGENOM" id="CLU_2618861_0_0_6"/>
<evidence type="ECO:0000313" key="2">
    <source>
        <dbReference type="Proteomes" id="UP000002736"/>
    </source>
</evidence>
<dbReference type="Proteomes" id="UP000002736">
    <property type="component" value="Chromosome"/>
</dbReference>
<evidence type="ECO:0000313" key="1">
    <source>
        <dbReference type="EMBL" id="ACT14394.1"/>
    </source>
</evidence>
<dbReference type="AlphaFoldDB" id="C6DDI7"/>